<dbReference type="PROSITE" id="PS50931">
    <property type="entry name" value="HTH_LYSR"/>
    <property type="match status" value="1"/>
</dbReference>
<organism evidence="7 8">
    <name type="scientific">Serratia rubidaea</name>
    <name type="common">Serratia marinorubra</name>
    <dbReference type="NCBI Taxonomy" id="61652"/>
    <lineage>
        <taxon>Bacteria</taxon>
        <taxon>Pseudomonadati</taxon>
        <taxon>Pseudomonadota</taxon>
        <taxon>Gammaproteobacteria</taxon>
        <taxon>Enterobacterales</taxon>
        <taxon>Yersiniaceae</taxon>
        <taxon>Serratia</taxon>
    </lineage>
</organism>
<accession>A0A3S5ATB3</accession>
<protein>
    <submittedName>
        <fullName evidence="7">D-malate degradation protein R</fullName>
    </submittedName>
</protein>
<dbReference type="Pfam" id="PF00126">
    <property type="entry name" value="HTH_1"/>
    <property type="match status" value="1"/>
</dbReference>
<evidence type="ECO:0000313" key="7">
    <source>
        <dbReference type="EMBL" id="VEI70103.1"/>
    </source>
</evidence>
<dbReference type="PANTHER" id="PTHR30537">
    <property type="entry name" value="HTH-TYPE TRANSCRIPTIONAL REGULATOR"/>
    <property type="match status" value="1"/>
</dbReference>
<keyword evidence="5" id="KW-0804">Transcription</keyword>
<keyword evidence="4" id="KW-0238">DNA-binding</keyword>
<evidence type="ECO:0000256" key="2">
    <source>
        <dbReference type="ARBA" id="ARBA00022491"/>
    </source>
</evidence>
<dbReference type="EMBL" id="LR134493">
    <property type="protein sequence ID" value="VEI70103.1"/>
    <property type="molecule type" value="Genomic_DNA"/>
</dbReference>
<evidence type="ECO:0000256" key="5">
    <source>
        <dbReference type="ARBA" id="ARBA00023163"/>
    </source>
</evidence>
<proteinExistence type="inferred from homology"/>
<dbReference type="AlphaFoldDB" id="A0A3S5ATB3"/>
<dbReference type="RefSeq" id="WP_126532503.1">
    <property type="nucleotide sequence ID" value="NZ_JAERKC010000160.1"/>
</dbReference>
<dbReference type="SUPFAM" id="SSF46785">
    <property type="entry name" value="Winged helix' DNA-binding domain"/>
    <property type="match status" value="1"/>
</dbReference>
<dbReference type="GO" id="GO:0003700">
    <property type="term" value="F:DNA-binding transcription factor activity"/>
    <property type="evidence" value="ECO:0007669"/>
    <property type="project" value="InterPro"/>
</dbReference>
<sequence>MNLKEIEIFLQVAQTGSLTQAAHRLDMSPMSVSRRLAALEASLGVRLLHRTTRAVSLTPEGAEFMPYARTILEAEQSARVLFSSERQGAGGQLRVTAPSGLGQRILVPLIPTLLAENPEMKVDLQLSDEVVDIVAQGFDVAIRVAPLRDSNLIARKIADNPRVLCAAPAYLQRHGRPNRLADLARFTCLRLSNVLQWTFCNDGQTTGISIDGRFSCSSVEGVRTLCKAGLGLAQLTHWDIREELRCGELVALELQDVQPQALAVWALFPSHRYLPLRVGVFLDALMKAMR</sequence>
<evidence type="ECO:0000256" key="3">
    <source>
        <dbReference type="ARBA" id="ARBA00023015"/>
    </source>
</evidence>
<dbReference type="InterPro" id="IPR036390">
    <property type="entry name" value="WH_DNA-bd_sf"/>
</dbReference>
<reference evidence="7 8" key="1">
    <citation type="submission" date="2018-12" db="EMBL/GenBank/DDBJ databases">
        <authorList>
            <consortium name="Pathogen Informatics"/>
        </authorList>
    </citation>
    <scope>NUCLEOTIDE SEQUENCE [LARGE SCALE GENOMIC DNA]</scope>
    <source>
        <strain evidence="7 8">NCTC10036</strain>
    </source>
</reference>
<feature type="domain" description="HTH lysR-type" evidence="6">
    <location>
        <begin position="1"/>
        <end position="58"/>
    </location>
</feature>
<dbReference type="Pfam" id="PF03466">
    <property type="entry name" value="LysR_substrate"/>
    <property type="match status" value="1"/>
</dbReference>
<name>A0A3S5ATB3_SERRU</name>
<dbReference type="Proteomes" id="UP000281904">
    <property type="component" value="Chromosome"/>
</dbReference>
<dbReference type="Gene3D" id="3.40.190.290">
    <property type="match status" value="1"/>
</dbReference>
<evidence type="ECO:0000256" key="1">
    <source>
        <dbReference type="ARBA" id="ARBA00009437"/>
    </source>
</evidence>
<dbReference type="InterPro" id="IPR036388">
    <property type="entry name" value="WH-like_DNA-bd_sf"/>
</dbReference>
<dbReference type="GO" id="GO:0043565">
    <property type="term" value="F:sequence-specific DNA binding"/>
    <property type="evidence" value="ECO:0007669"/>
    <property type="project" value="TreeGrafter"/>
</dbReference>
<dbReference type="InterPro" id="IPR000847">
    <property type="entry name" value="LysR_HTH_N"/>
</dbReference>
<dbReference type="FunFam" id="3.40.190.290:FF:000001">
    <property type="entry name" value="Transcriptional regulator, LysR family"/>
    <property type="match status" value="1"/>
</dbReference>
<evidence type="ECO:0000256" key="4">
    <source>
        <dbReference type="ARBA" id="ARBA00023125"/>
    </source>
</evidence>
<dbReference type="GO" id="GO:0006351">
    <property type="term" value="P:DNA-templated transcription"/>
    <property type="evidence" value="ECO:0007669"/>
    <property type="project" value="TreeGrafter"/>
</dbReference>
<dbReference type="InterPro" id="IPR058163">
    <property type="entry name" value="LysR-type_TF_proteobact-type"/>
</dbReference>
<dbReference type="CDD" id="cd08422">
    <property type="entry name" value="PBP2_CrgA_like"/>
    <property type="match status" value="1"/>
</dbReference>
<comment type="similarity">
    <text evidence="1">Belongs to the LysR transcriptional regulatory family.</text>
</comment>
<evidence type="ECO:0000313" key="8">
    <source>
        <dbReference type="Proteomes" id="UP000281904"/>
    </source>
</evidence>
<dbReference type="InterPro" id="IPR005119">
    <property type="entry name" value="LysR_subst-bd"/>
</dbReference>
<gene>
    <name evidence="7" type="primary">dmlR_22</name>
    <name evidence="7" type="ORF">NCTC10036_03887</name>
</gene>
<evidence type="ECO:0000259" key="6">
    <source>
        <dbReference type="PROSITE" id="PS50931"/>
    </source>
</evidence>
<dbReference type="Gene3D" id="1.10.10.10">
    <property type="entry name" value="Winged helix-like DNA-binding domain superfamily/Winged helix DNA-binding domain"/>
    <property type="match status" value="1"/>
</dbReference>
<keyword evidence="3" id="KW-0805">Transcription regulation</keyword>
<dbReference type="PANTHER" id="PTHR30537:SF5">
    <property type="entry name" value="HTH-TYPE TRANSCRIPTIONAL ACTIVATOR TTDR-RELATED"/>
    <property type="match status" value="1"/>
</dbReference>
<dbReference type="SUPFAM" id="SSF53850">
    <property type="entry name" value="Periplasmic binding protein-like II"/>
    <property type="match status" value="1"/>
</dbReference>
<keyword evidence="2" id="KW-0678">Repressor</keyword>
<dbReference type="FunFam" id="1.10.10.10:FF:000001">
    <property type="entry name" value="LysR family transcriptional regulator"/>
    <property type="match status" value="1"/>
</dbReference>